<reference evidence="2" key="1">
    <citation type="submission" date="2025-05" db="UniProtKB">
        <authorList>
            <consortium name="RefSeq"/>
        </authorList>
    </citation>
    <scope>NUCLEOTIDE SEQUENCE [LARGE SCALE GENOMIC DNA]</scope>
</reference>
<dbReference type="GeneID" id="108021004"/>
<dbReference type="RefSeq" id="XP_016944962.3">
    <property type="nucleotide sequence ID" value="XM_017089473.4"/>
</dbReference>
<proteinExistence type="predicted"/>
<feature type="region of interest" description="Disordered" evidence="1">
    <location>
        <begin position="71"/>
        <end position="95"/>
    </location>
</feature>
<organism evidence="2 3">
    <name type="scientific">Drosophila suzukii</name>
    <name type="common">Spotted-wing drosophila fruit fly</name>
    <dbReference type="NCBI Taxonomy" id="28584"/>
    <lineage>
        <taxon>Eukaryota</taxon>
        <taxon>Metazoa</taxon>
        <taxon>Ecdysozoa</taxon>
        <taxon>Arthropoda</taxon>
        <taxon>Hexapoda</taxon>
        <taxon>Insecta</taxon>
        <taxon>Pterygota</taxon>
        <taxon>Neoptera</taxon>
        <taxon>Endopterygota</taxon>
        <taxon>Diptera</taxon>
        <taxon>Brachycera</taxon>
        <taxon>Muscomorpha</taxon>
        <taxon>Ephydroidea</taxon>
        <taxon>Drosophilidae</taxon>
        <taxon>Drosophila</taxon>
        <taxon>Sophophora</taxon>
    </lineage>
</organism>
<protein>
    <submittedName>
        <fullName evidence="3">Uncharacterized protein</fullName>
    </submittedName>
</protein>
<sequence length="170" mass="19671">MSAYKYGSIKSTVLDPTASFRSSTLLDEEAVRQLRGQWSDYIFSLPKTPFELQLAKSRADQALELVRSKQKAVEKQGPSTPKRCRRPLTDLHNSPRTTSRMKQVLETRMRSSKIKEPESEYNLCPQCGLVKDSILNHDHAERRLQKLFEQHPSLVPKGRYKISPRYLRIL</sequence>
<keyword evidence="2" id="KW-1185">Reference proteome</keyword>
<name>A0AB39ZWS8_DROSZ</name>
<reference evidence="3" key="2">
    <citation type="submission" date="2025-08" db="UniProtKB">
        <authorList>
            <consortium name="RefSeq"/>
        </authorList>
    </citation>
    <scope>IDENTIFICATION</scope>
</reference>
<evidence type="ECO:0000313" key="3">
    <source>
        <dbReference type="RefSeq" id="XP_016944962.3"/>
    </source>
</evidence>
<gene>
    <name evidence="3" type="primary">LOC108021004</name>
</gene>
<dbReference type="Proteomes" id="UP001652628">
    <property type="component" value="Chromosome 2L"/>
</dbReference>
<accession>A0AB39ZWS8</accession>
<evidence type="ECO:0000313" key="2">
    <source>
        <dbReference type="Proteomes" id="UP001652628"/>
    </source>
</evidence>
<dbReference type="AlphaFoldDB" id="A0AB39ZWS8"/>
<evidence type="ECO:0000256" key="1">
    <source>
        <dbReference type="SAM" id="MobiDB-lite"/>
    </source>
</evidence>